<evidence type="ECO:0000313" key="11">
    <source>
        <dbReference type="Proteomes" id="UP000037035"/>
    </source>
</evidence>
<reference evidence="10 11" key="1">
    <citation type="submission" date="2015-08" db="EMBL/GenBank/DDBJ databases">
        <title>Next Generation Sequencing and Analysis of the Genome of Puccinia sorghi L Schw, the Causal Agent of Maize Common Rust.</title>
        <authorList>
            <person name="Rochi L."/>
            <person name="Burguener G."/>
            <person name="Darino M."/>
            <person name="Turjanski A."/>
            <person name="Kreff E."/>
            <person name="Dieguez M.J."/>
            <person name="Sacco F."/>
        </authorList>
    </citation>
    <scope>NUCLEOTIDE SEQUENCE [LARGE SCALE GENOMIC DNA]</scope>
    <source>
        <strain evidence="10 11">RO10H11247</strain>
    </source>
</reference>
<dbReference type="Gene3D" id="3.40.50.10130">
    <property type="match status" value="1"/>
</dbReference>
<dbReference type="GO" id="GO:0006302">
    <property type="term" value="P:double-strand break repair"/>
    <property type="evidence" value="ECO:0007669"/>
    <property type="project" value="UniProtKB-ARBA"/>
</dbReference>
<protein>
    <recommendedName>
        <fullName evidence="7">DNA excision repair protein ERCC-1</fullName>
    </recommendedName>
</protein>
<dbReference type="EMBL" id="LAVV01006520">
    <property type="protein sequence ID" value="KNZ59512.1"/>
    <property type="molecule type" value="Genomic_DNA"/>
</dbReference>
<evidence type="ECO:0000256" key="6">
    <source>
        <dbReference type="ARBA" id="ARBA00023242"/>
    </source>
</evidence>
<dbReference type="InterPro" id="IPR010994">
    <property type="entry name" value="RuvA_2-like"/>
</dbReference>
<keyword evidence="3" id="KW-0227">DNA damage</keyword>
<keyword evidence="5" id="KW-0234">DNA repair</keyword>
<accession>A0A0L6VG36</accession>
<dbReference type="InterPro" id="IPR004579">
    <property type="entry name" value="ERCC1/RAD10/SWI10"/>
</dbReference>
<dbReference type="InterPro" id="IPR047260">
    <property type="entry name" value="ERCC1-like_central_dom"/>
</dbReference>
<dbReference type="NCBIfam" id="TIGR00597">
    <property type="entry name" value="rad10"/>
    <property type="match status" value="1"/>
</dbReference>
<feature type="region of interest" description="Disordered" evidence="8">
    <location>
        <begin position="1"/>
        <end position="28"/>
    </location>
</feature>
<dbReference type="FunFam" id="1.10.150.20:FF:000017">
    <property type="entry name" value="DNA excision repair protein ERCC-1"/>
    <property type="match status" value="1"/>
</dbReference>
<dbReference type="OrthoDB" id="10262814at2759"/>
<dbReference type="Pfam" id="PF03834">
    <property type="entry name" value="Rad10"/>
    <property type="match status" value="1"/>
</dbReference>
<dbReference type="GO" id="GO:0003697">
    <property type="term" value="F:single-stranded DNA binding"/>
    <property type="evidence" value="ECO:0007669"/>
    <property type="project" value="TreeGrafter"/>
</dbReference>
<dbReference type="GO" id="GO:0070914">
    <property type="term" value="P:UV-damage excision repair"/>
    <property type="evidence" value="ECO:0007669"/>
    <property type="project" value="TreeGrafter"/>
</dbReference>
<comment type="subcellular location">
    <subcellularLocation>
        <location evidence="1">Nucleus</location>
    </subcellularLocation>
</comment>
<organism evidence="10 11">
    <name type="scientific">Puccinia sorghi</name>
    <dbReference type="NCBI Taxonomy" id="27349"/>
    <lineage>
        <taxon>Eukaryota</taxon>
        <taxon>Fungi</taxon>
        <taxon>Dikarya</taxon>
        <taxon>Basidiomycota</taxon>
        <taxon>Pucciniomycotina</taxon>
        <taxon>Pucciniomycetes</taxon>
        <taxon>Pucciniales</taxon>
        <taxon>Pucciniaceae</taxon>
        <taxon>Puccinia</taxon>
    </lineage>
</organism>
<dbReference type="PANTHER" id="PTHR12749:SF0">
    <property type="entry name" value="DNA EXCISION REPAIR PROTEIN ERCC-1"/>
    <property type="match status" value="1"/>
</dbReference>
<dbReference type="Proteomes" id="UP000037035">
    <property type="component" value="Unassembled WGS sequence"/>
</dbReference>
<keyword evidence="11" id="KW-1185">Reference proteome</keyword>
<feature type="compositionally biased region" description="Polar residues" evidence="8">
    <location>
        <begin position="1"/>
        <end position="11"/>
    </location>
</feature>
<dbReference type="PANTHER" id="PTHR12749">
    <property type="entry name" value="EXCISION REPAIR CROSS-COMPLEMENTING 1 ERCC1"/>
    <property type="match status" value="1"/>
</dbReference>
<evidence type="ECO:0000256" key="3">
    <source>
        <dbReference type="ARBA" id="ARBA00022763"/>
    </source>
</evidence>
<keyword evidence="6" id="KW-0539">Nucleus</keyword>
<comment type="similarity">
    <text evidence="2">Belongs to the ERCC1/RAD10/SWI10 family.</text>
</comment>
<dbReference type="GO" id="GO:0006312">
    <property type="term" value="P:mitotic recombination"/>
    <property type="evidence" value="ECO:0007669"/>
    <property type="project" value="TreeGrafter"/>
</dbReference>
<dbReference type="GO" id="GO:0006289">
    <property type="term" value="P:nucleotide-excision repair"/>
    <property type="evidence" value="ECO:0007669"/>
    <property type="project" value="UniProtKB-ARBA"/>
</dbReference>
<sequence>MPFVNKNQAGPSTSSSSSTHIGATIPANKESRTSCLPVVAHTNRPSNPNNIVVNKCQVRAPFLFIPPLPLKSANNESCRLMFFFLGGGAFGNPVLTLIKSVPWEFGETISDYQLNQTTGALFLSLKYHRLHPDYLDLRLKKLQKAYDLRILLCLCDSNDHETVLKDITKTCMTNEFTLIVGWSNAEIARYIQLFKSFEKRPPDLIKEKIDDDYMSRLSSVLTTIRGVNKTDVLTLATNFRSFRQIVEASPSELSLCPGLGEKKVKRLLEAFNSDFRHFSNNNNPSLAR</sequence>
<dbReference type="GO" id="GO:0003684">
    <property type="term" value="F:damaged DNA binding"/>
    <property type="evidence" value="ECO:0007669"/>
    <property type="project" value="InterPro"/>
</dbReference>
<dbReference type="AlphaFoldDB" id="A0A0L6VG36"/>
<dbReference type="VEuPathDB" id="FungiDB:VP01_1714g2"/>
<evidence type="ECO:0000256" key="2">
    <source>
        <dbReference type="ARBA" id="ARBA00008283"/>
    </source>
</evidence>
<dbReference type="GO" id="GO:0070522">
    <property type="term" value="C:ERCC4-ERCC1 complex"/>
    <property type="evidence" value="ECO:0007669"/>
    <property type="project" value="TreeGrafter"/>
</dbReference>
<dbReference type="GO" id="GO:0000110">
    <property type="term" value="C:nucleotide-excision repair factor 1 complex"/>
    <property type="evidence" value="ECO:0007669"/>
    <property type="project" value="TreeGrafter"/>
</dbReference>
<keyword evidence="4" id="KW-0238">DNA-binding</keyword>
<gene>
    <name evidence="10" type="ORF">VP01_1714g2</name>
</gene>
<evidence type="ECO:0000256" key="5">
    <source>
        <dbReference type="ARBA" id="ARBA00023204"/>
    </source>
</evidence>
<dbReference type="CDD" id="cd22325">
    <property type="entry name" value="ERCC1_C-like"/>
    <property type="match status" value="1"/>
</dbReference>
<name>A0A0L6VG36_9BASI</name>
<dbReference type="InterPro" id="IPR011335">
    <property type="entry name" value="Restrct_endonuc-II-like"/>
</dbReference>
<feature type="domain" description="ERCC1-like central" evidence="9">
    <location>
        <begin position="91"/>
        <end position="195"/>
    </location>
</feature>
<proteinExistence type="inferred from homology"/>
<dbReference type="SUPFAM" id="SSF47781">
    <property type="entry name" value="RuvA domain 2-like"/>
    <property type="match status" value="1"/>
</dbReference>
<evidence type="ECO:0000256" key="4">
    <source>
        <dbReference type="ARBA" id="ARBA00023125"/>
    </source>
</evidence>
<evidence type="ECO:0000313" key="10">
    <source>
        <dbReference type="EMBL" id="KNZ59512.1"/>
    </source>
</evidence>
<dbReference type="STRING" id="27349.A0A0L6VG36"/>
<dbReference type="FunFam" id="3.40.50.10130:FF:000001">
    <property type="entry name" value="DNA excision repair protein ERCC-1"/>
    <property type="match status" value="1"/>
</dbReference>
<dbReference type="SUPFAM" id="SSF52980">
    <property type="entry name" value="Restriction endonuclease-like"/>
    <property type="match status" value="1"/>
</dbReference>
<dbReference type="Pfam" id="PF14520">
    <property type="entry name" value="HHH_5"/>
    <property type="match status" value="1"/>
</dbReference>
<dbReference type="Gene3D" id="1.10.150.20">
    <property type="entry name" value="5' to 3' exonuclease, C-terminal subdomain"/>
    <property type="match status" value="1"/>
</dbReference>
<evidence type="ECO:0000256" key="1">
    <source>
        <dbReference type="ARBA" id="ARBA00004123"/>
    </source>
</evidence>
<evidence type="ECO:0000259" key="9">
    <source>
        <dbReference type="Pfam" id="PF03834"/>
    </source>
</evidence>
<evidence type="ECO:0000256" key="7">
    <source>
        <dbReference type="ARBA" id="ARBA00071993"/>
    </source>
</evidence>
<evidence type="ECO:0000256" key="8">
    <source>
        <dbReference type="SAM" id="MobiDB-lite"/>
    </source>
</evidence>
<comment type="caution">
    <text evidence="10">The sequence shown here is derived from an EMBL/GenBank/DDBJ whole genome shotgun (WGS) entry which is preliminary data.</text>
</comment>